<dbReference type="EMBL" id="JAAMRR010000873">
    <property type="protein sequence ID" value="NGX96868.1"/>
    <property type="molecule type" value="Genomic_DNA"/>
</dbReference>
<reference evidence="1" key="1">
    <citation type="submission" date="2020-02" db="EMBL/GenBank/DDBJ databases">
        <title>Draft genome sequence of Candidatus Afipia apatlaquensis IBT-C3, a potential strain for decolorization of textile dyes.</title>
        <authorList>
            <person name="Sanchez-Reyes A."/>
            <person name="Breton-Deval L."/>
            <person name="Mangelson H."/>
            <person name="Sanchez-Flores A."/>
        </authorList>
    </citation>
    <scope>NUCLEOTIDE SEQUENCE [LARGE SCALE GENOMIC DNA]</scope>
    <source>
        <strain evidence="1">IBT-C3</strain>
    </source>
</reference>
<accession>A0A7C9VFA2</accession>
<dbReference type="AlphaFoldDB" id="A0A7C9VFA2"/>
<organism evidence="1 2">
    <name type="scientific">Candidatus Afipia apatlaquensis</name>
    <dbReference type="NCBI Taxonomy" id="2712852"/>
    <lineage>
        <taxon>Bacteria</taxon>
        <taxon>Pseudomonadati</taxon>
        <taxon>Pseudomonadota</taxon>
        <taxon>Alphaproteobacteria</taxon>
        <taxon>Hyphomicrobiales</taxon>
        <taxon>Nitrobacteraceae</taxon>
        <taxon>Afipia</taxon>
    </lineage>
</organism>
<protein>
    <submittedName>
        <fullName evidence="1">Uncharacterized protein</fullName>
    </submittedName>
</protein>
<keyword evidence="2" id="KW-1185">Reference proteome</keyword>
<evidence type="ECO:0000313" key="1">
    <source>
        <dbReference type="EMBL" id="NGX96868.1"/>
    </source>
</evidence>
<sequence>MRIITPAIYAALLGGAIYIAIAQNPLPNAIASVQPEGTKVAYAVPTDSKSPPVVRTGRREVCRQAVTAKHLSRHQARDHMQLCVAQARVECLKQAIDQKLRGAARRVYVKSCVAA</sequence>
<evidence type="ECO:0000313" key="2">
    <source>
        <dbReference type="Proteomes" id="UP000480266"/>
    </source>
</evidence>
<gene>
    <name evidence="1" type="ORF">G4V63_17125</name>
</gene>
<name>A0A7C9VFA2_9BRAD</name>
<proteinExistence type="predicted"/>
<dbReference type="Proteomes" id="UP000480266">
    <property type="component" value="Unassembled WGS sequence"/>
</dbReference>
<comment type="caution">
    <text evidence="1">The sequence shown here is derived from an EMBL/GenBank/DDBJ whole genome shotgun (WGS) entry which is preliminary data.</text>
</comment>